<evidence type="ECO:0000256" key="3">
    <source>
        <dbReference type="ARBA" id="ARBA00023237"/>
    </source>
</evidence>
<evidence type="ECO:0000256" key="1">
    <source>
        <dbReference type="ARBA" id="ARBA00004442"/>
    </source>
</evidence>
<dbReference type="AlphaFoldDB" id="A0A2H3NPE4"/>
<organism evidence="7 8">
    <name type="scientific">Longimonas halophila</name>
    <dbReference type="NCBI Taxonomy" id="1469170"/>
    <lineage>
        <taxon>Bacteria</taxon>
        <taxon>Pseudomonadati</taxon>
        <taxon>Rhodothermota</taxon>
        <taxon>Rhodothermia</taxon>
        <taxon>Rhodothermales</taxon>
        <taxon>Salisaetaceae</taxon>
        <taxon>Longimonas</taxon>
    </lineage>
</organism>
<keyword evidence="3" id="KW-0998">Cell outer membrane</keyword>
<feature type="domain" description="OmpA-like" evidence="6">
    <location>
        <begin position="208"/>
        <end position="322"/>
    </location>
</feature>
<evidence type="ECO:0000256" key="4">
    <source>
        <dbReference type="PROSITE-ProRule" id="PRU00473"/>
    </source>
</evidence>
<evidence type="ECO:0000256" key="5">
    <source>
        <dbReference type="SAM" id="SignalP"/>
    </source>
</evidence>
<protein>
    <recommendedName>
        <fullName evidence="6">OmpA-like domain-containing protein</fullName>
    </recommendedName>
</protein>
<evidence type="ECO:0000256" key="2">
    <source>
        <dbReference type="ARBA" id="ARBA00023136"/>
    </source>
</evidence>
<keyword evidence="8" id="KW-1185">Reference proteome</keyword>
<evidence type="ECO:0000259" key="6">
    <source>
        <dbReference type="PROSITE" id="PS51123"/>
    </source>
</evidence>
<accession>A0A2H3NPE4</accession>
<dbReference type="Gene3D" id="3.30.1330.60">
    <property type="entry name" value="OmpA-like domain"/>
    <property type="match status" value="1"/>
</dbReference>
<name>A0A2H3NPE4_9BACT</name>
<dbReference type="Pfam" id="PF00691">
    <property type="entry name" value="OmpA"/>
    <property type="match status" value="1"/>
</dbReference>
<dbReference type="PANTHER" id="PTHR30329">
    <property type="entry name" value="STATOR ELEMENT OF FLAGELLAR MOTOR COMPLEX"/>
    <property type="match status" value="1"/>
</dbReference>
<sequence>MRIMRLLPRPASCIRVCLFAFSALMLTLCTAHPAMLYAQDAPESREPVRIEDAQGNTITFEVGEAAFADSVTSFTPGDPMSAQDATQGTLALGLPNYERGQGISTAITLGCGGVLQVQFTDNVLVDGPGPDLHIFEVGPDVEPTFVAVSTDGQAWQDVGQIEGGTASVDIAAVADSDDVFRFVQLTDDGEDCSGSYPGADIDAVGAINASEVVELAGALLFDVDSSALRPAAQTALRDIATTLQERGVTSVTIVGHTDAQGDATYNQTLSLERARSVRTYLVDTLGVADMDVAVRGAGESEPAASNDTAEGRRQNRRVEFIF</sequence>
<dbReference type="PANTHER" id="PTHR30329:SF21">
    <property type="entry name" value="LIPOPROTEIN YIAD-RELATED"/>
    <property type="match status" value="1"/>
</dbReference>
<dbReference type="SUPFAM" id="SSF103088">
    <property type="entry name" value="OmpA-like"/>
    <property type="match status" value="1"/>
</dbReference>
<proteinExistence type="predicted"/>
<dbReference type="InterPro" id="IPR036737">
    <property type="entry name" value="OmpA-like_sf"/>
</dbReference>
<dbReference type="GO" id="GO:0009279">
    <property type="term" value="C:cell outer membrane"/>
    <property type="evidence" value="ECO:0007669"/>
    <property type="project" value="UniProtKB-SubCell"/>
</dbReference>
<dbReference type="InterPro" id="IPR006664">
    <property type="entry name" value="OMP_bac"/>
</dbReference>
<comment type="caution">
    <text evidence="7">The sequence shown here is derived from an EMBL/GenBank/DDBJ whole genome shotgun (WGS) entry which is preliminary data.</text>
</comment>
<keyword evidence="5" id="KW-0732">Signal</keyword>
<gene>
    <name evidence="7" type="ORF">CRI93_02975</name>
</gene>
<evidence type="ECO:0000313" key="8">
    <source>
        <dbReference type="Proteomes" id="UP000221024"/>
    </source>
</evidence>
<dbReference type="PROSITE" id="PS51123">
    <property type="entry name" value="OMPA_2"/>
    <property type="match status" value="1"/>
</dbReference>
<dbReference type="InterPro" id="IPR050330">
    <property type="entry name" value="Bact_OuterMem_StrucFunc"/>
</dbReference>
<feature type="signal peptide" evidence="5">
    <location>
        <begin position="1"/>
        <end position="33"/>
    </location>
</feature>
<dbReference type="Proteomes" id="UP000221024">
    <property type="component" value="Unassembled WGS sequence"/>
</dbReference>
<reference evidence="7 8" key="1">
    <citation type="submission" date="2017-10" db="EMBL/GenBank/DDBJ databases">
        <title>Draft genome of Longimonas halophila.</title>
        <authorList>
            <person name="Goh K.M."/>
            <person name="Shamsir M.S."/>
            <person name="Lim S.W."/>
        </authorList>
    </citation>
    <scope>NUCLEOTIDE SEQUENCE [LARGE SCALE GENOMIC DNA]</scope>
    <source>
        <strain evidence="7 8">KCTC 42399</strain>
    </source>
</reference>
<evidence type="ECO:0000313" key="7">
    <source>
        <dbReference type="EMBL" id="PEN08735.1"/>
    </source>
</evidence>
<dbReference type="CDD" id="cd07185">
    <property type="entry name" value="OmpA_C-like"/>
    <property type="match status" value="1"/>
</dbReference>
<dbReference type="EMBL" id="PDEP01000002">
    <property type="protein sequence ID" value="PEN08735.1"/>
    <property type="molecule type" value="Genomic_DNA"/>
</dbReference>
<feature type="chain" id="PRO_5017939334" description="OmpA-like domain-containing protein" evidence="5">
    <location>
        <begin position="34"/>
        <end position="322"/>
    </location>
</feature>
<keyword evidence="2 4" id="KW-0472">Membrane</keyword>
<dbReference type="PRINTS" id="PR01021">
    <property type="entry name" value="OMPADOMAIN"/>
</dbReference>
<comment type="subcellular location">
    <subcellularLocation>
        <location evidence="1">Cell outer membrane</location>
    </subcellularLocation>
</comment>
<dbReference type="InterPro" id="IPR006665">
    <property type="entry name" value="OmpA-like"/>
</dbReference>